<evidence type="ECO:0000313" key="9">
    <source>
        <dbReference type="EMBL" id="MBR7826600.1"/>
    </source>
</evidence>
<feature type="transmembrane region" description="Helical" evidence="7">
    <location>
        <begin position="857"/>
        <end position="877"/>
    </location>
</feature>
<feature type="transmembrane region" description="Helical" evidence="7">
    <location>
        <begin position="298"/>
        <end position="321"/>
    </location>
</feature>
<dbReference type="GO" id="GO:0022857">
    <property type="term" value="F:transmembrane transporter activity"/>
    <property type="evidence" value="ECO:0007669"/>
    <property type="project" value="TreeGrafter"/>
</dbReference>
<comment type="caution">
    <text evidence="9">The sequence shown here is derived from an EMBL/GenBank/DDBJ whole genome shotgun (WGS) entry which is preliminary data.</text>
</comment>
<evidence type="ECO:0000256" key="5">
    <source>
        <dbReference type="ARBA" id="ARBA00023136"/>
    </source>
</evidence>
<proteinExistence type="inferred from homology"/>
<keyword evidence="10" id="KW-1185">Reference proteome</keyword>
<dbReference type="PANTHER" id="PTHR30572:SF4">
    <property type="entry name" value="ABC TRANSPORTER PERMEASE YTRF"/>
    <property type="match status" value="1"/>
</dbReference>
<dbReference type="InterPro" id="IPR050250">
    <property type="entry name" value="Macrolide_Exporter_MacB"/>
</dbReference>
<evidence type="ECO:0000256" key="6">
    <source>
        <dbReference type="ARBA" id="ARBA00038076"/>
    </source>
</evidence>
<feature type="transmembrane region" description="Helical" evidence="7">
    <location>
        <begin position="351"/>
        <end position="372"/>
    </location>
</feature>
<feature type="transmembrane region" description="Helical" evidence="7">
    <location>
        <begin position="392"/>
        <end position="416"/>
    </location>
</feature>
<feature type="transmembrane region" description="Helical" evidence="7">
    <location>
        <begin position="817"/>
        <end position="837"/>
    </location>
</feature>
<evidence type="ECO:0000256" key="2">
    <source>
        <dbReference type="ARBA" id="ARBA00022475"/>
    </source>
</evidence>
<protein>
    <recommendedName>
        <fullName evidence="8">ABC3 transporter permease C-terminal domain-containing protein</fullName>
    </recommendedName>
</protein>
<dbReference type="RefSeq" id="WP_212517748.1">
    <property type="nucleotide sequence ID" value="NZ_JAGSOH010000019.1"/>
</dbReference>
<feature type="domain" description="ABC3 transporter permease C-terminal" evidence="8">
    <location>
        <begin position="761"/>
        <end position="879"/>
    </location>
</feature>
<dbReference type="GO" id="GO:0005886">
    <property type="term" value="C:plasma membrane"/>
    <property type="evidence" value="ECO:0007669"/>
    <property type="project" value="UniProtKB-SubCell"/>
</dbReference>
<dbReference type="EMBL" id="JAGSOH010000019">
    <property type="protein sequence ID" value="MBR7826600.1"/>
    <property type="molecule type" value="Genomic_DNA"/>
</dbReference>
<dbReference type="InterPro" id="IPR003838">
    <property type="entry name" value="ABC3_permease_C"/>
</dbReference>
<evidence type="ECO:0000259" key="8">
    <source>
        <dbReference type="Pfam" id="PF02687"/>
    </source>
</evidence>
<keyword evidence="2" id="KW-1003">Cell membrane</keyword>
<organism evidence="9 10">
    <name type="scientific">Actinospica acidithermotolerans</name>
    <dbReference type="NCBI Taxonomy" id="2828514"/>
    <lineage>
        <taxon>Bacteria</taxon>
        <taxon>Bacillati</taxon>
        <taxon>Actinomycetota</taxon>
        <taxon>Actinomycetes</taxon>
        <taxon>Catenulisporales</taxon>
        <taxon>Actinospicaceae</taxon>
        <taxon>Actinospica</taxon>
    </lineage>
</organism>
<name>A0A941EAD6_9ACTN</name>
<reference evidence="9" key="1">
    <citation type="submission" date="2021-04" db="EMBL/GenBank/DDBJ databases">
        <title>Genome based classification of Actinospica acidithermotolerans sp. nov., an actinobacterium isolated from an Indonesian hot spring.</title>
        <authorList>
            <person name="Kusuma A.B."/>
            <person name="Putra K.E."/>
            <person name="Nafisah S."/>
            <person name="Loh J."/>
            <person name="Nouioui I."/>
            <person name="Goodfellow M."/>
        </authorList>
    </citation>
    <scope>NUCLEOTIDE SEQUENCE</scope>
    <source>
        <strain evidence="9">MGRD01-02</strain>
    </source>
</reference>
<feature type="transmembrane region" description="Helical" evidence="7">
    <location>
        <begin position="437"/>
        <end position="455"/>
    </location>
</feature>
<feature type="transmembrane region" description="Helical" evidence="7">
    <location>
        <begin position="527"/>
        <end position="545"/>
    </location>
</feature>
<feature type="transmembrane region" description="Helical" evidence="7">
    <location>
        <begin position="475"/>
        <end position="498"/>
    </location>
</feature>
<dbReference type="PANTHER" id="PTHR30572">
    <property type="entry name" value="MEMBRANE COMPONENT OF TRANSPORTER-RELATED"/>
    <property type="match status" value="1"/>
</dbReference>
<feature type="transmembrane region" description="Helical" evidence="7">
    <location>
        <begin position="757"/>
        <end position="778"/>
    </location>
</feature>
<accession>A0A941EAD6</accession>
<dbReference type="Proteomes" id="UP000676325">
    <property type="component" value="Unassembled WGS sequence"/>
</dbReference>
<comment type="subcellular location">
    <subcellularLocation>
        <location evidence="1">Cell membrane</location>
        <topology evidence="1">Multi-pass membrane protein</topology>
    </subcellularLocation>
</comment>
<keyword evidence="5 7" id="KW-0472">Membrane</keyword>
<evidence type="ECO:0000256" key="4">
    <source>
        <dbReference type="ARBA" id="ARBA00022989"/>
    </source>
</evidence>
<dbReference type="AlphaFoldDB" id="A0A941EAD6"/>
<keyword evidence="4 7" id="KW-1133">Transmembrane helix</keyword>
<sequence length="892" mass="89500">MGLQPRRARVPVALRRMGVHRVVLAAVIATVVLTTAFAAALIMYSSQAGNAAVRDALRSASGTSIALTGSMPAVPADQAASEIRGDVSGALGGAKVTVYEAPELDLSLTGSAAKAGKAAALLAPQDLRSHGTLVAGSWPSHGESVNAEVPVALNRAAASVLGVAPGSRIRVLTDDDSAVTVLVTGVFEPIDASGAYWGLDPLAGAGSQQSSGSTTVGPFFTDPAFLAGGTLSAQQMEWEAVPDTQAISASGLAAHAAALKSLISAFGTDSDLGNPGASTELPELLASLAPAAQVAQSLVYAGLLELLVVALAALFIVVRLLSEARETEAALLWARGGTGSQLIRLRTVESMLLIAPAVVAAPFAAGPLARAIDRLGGGASASLPHAAVPTAVWAGVIGCALAAVAVILAPAFTSAVSPLALRARQSRQAAFTAAGRAGFDFALLALAGFACWQLLTSNSIVGTDQSGNSTYDPIAIAAPALALAAGATLALRLLPLLARLGDRLTRRSRTLAVPLAFWQTGRRPLKLAGPVLLTMLAVATGVLSLSEYASAERSAADQAAFTVGADADARVTGAGFTSSDLAALAASPGVHEVSPLHRSTFVPDSGALLTTLLAVDPASAARTVQLRSDLSSVPLSTLMNEVSGKAGASGQVPAVATSTLAHTLGLGVGDLTSVPVGSGTITVRIVAIVSGFPSISTPGGGLVVGEAAVNLAPNEVWLGDSSTDTPRGLPAGAVVTFRSQVQGQLRSAPLTEESLRALLAVAIATTLLALCGLIVSVLSTRAERSAEFALLDALGFSRGGRTGTLCLEQMLLAGPGALAGVALGLLLGRVVIPVATLTASASKPQPAVTVLTPWTQVLVGVAALLAVPLLTFVLAGARRRESAAVLREGAGR</sequence>
<evidence type="ECO:0000256" key="7">
    <source>
        <dbReference type="SAM" id="Phobius"/>
    </source>
</evidence>
<keyword evidence="3 7" id="KW-0812">Transmembrane</keyword>
<evidence type="ECO:0000256" key="3">
    <source>
        <dbReference type="ARBA" id="ARBA00022692"/>
    </source>
</evidence>
<evidence type="ECO:0000313" key="10">
    <source>
        <dbReference type="Proteomes" id="UP000676325"/>
    </source>
</evidence>
<dbReference type="Pfam" id="PF02687">
    <property type="entry name" value="FtsX"/>
    <property type="match status" value="1"/>
</dbReference>
<evidence type="ECO:0000256" key="1">
    <source>
        <dbReference type="ARBA" id="ARBA00004651"/>
    </source>
</evidence>
<comment type="similarity">
    <text evidence="6">Belongs to the ABC-4 integral membrane protein family.</text>
</comment>
<gene>
    <name evidence="9" type="ORF">KDK95_09815</name>
</gene>